<evidence type="ECO:0000256" key="2">
    <source>
        <dbReference type="ARBA" id="ARBA00022475"/>
    </source>
</evidence>
<dbReference type="InterPro" id="IPR051449">
    <property type="entry name" value="ABC-2_transporter_component"/>
</dbReference>
<evidence type="ECO:0000256" key="4">
    <source>
        <dbReference type="ARBA" id="ARBA00022989"/>
    </source>
</evidence>
<keyword evidence="3 6" id="KW-0812">Transmembrane</keyword>
<evidence type="ECO:0000313" key="8">
    <source>
        <dbReference type="EMBL" id="MDT0275768.1"/>
    </source>
</evidence>
<name>A0ABU2K6D9_9ACTN</name>
<comment type="subcellular location">
    <subcellularLocation>
        <location evidence="1">Cell membrane</location>
        <topology evidence="1">Multi-pass membrane protein</topology>
    </subcellularLocation>
</comment>
<evidence type="ECO:0000313" key="9">
    <source>
        <dbReference type="Proteomes" id="UP001183222"/>
    </source>
</evidence>
<keyword evidence="9" id="KW-1185">Reference proteome</keyword>
<protein>
    <submittedName>
        <fullName evidence="8">ABC transporter permease</fullName>
    </submittedName>
</protein>
<dbReference type="Pfam" id="PF12698">
    <property type="entry name" value="ABC2_membrane_3"/>
    <property type="match status" value="1"/>
</dbReference>
<keyword evidence="5 6" id="KW-0472">Membrane</keyword>
<reference evidence="9" key="1">
    <citation type="submission" date="2023-07" db="EMBL/GenBank/DDBJ databases">
        <title>30 novel species of actinomycetes from the DSMZ collection.</title>
        <authorList>
            <person name="Nouioui I."/>
        </authorList>
    </citation>
    <scope>NUCLEOTIDE SEQUENCE [LARGE SCALE GENOMIC DNA]</scope>
    <source>
        <strain evidence="9">DSM 46792</strain>
    </source>
</reference>
<sequence length="396" mass="40750">MTAPTNAGPSSASLVRLVAARELSTRIRDKGFIISSVVILLVIVGAMVFQVLAASGDDETRVGLVGGDASVTAALQAQGEALDVDVTVVEFDDGSAARTAVDEEDVEGALLAGADPELLVRESAGSTLEAVVQGAVGQLAIADQLSAAGITELDVPEVAVTALDEDAAADAQRIVTAIFGVVILYSLLILFGQFIAQGVVEEKSSRVVELLLATMRPWQLLAGKILGLGLLALGQIVAIGVVAVAAALAFDVVDVPGDLISTVAVVIAWFVLGYAWYAAVFAVAASLVSRQEDLATVLMPTSMVLVVAFFIGIQAASDPGGVLARVTSYIPGLSPLVMPVRQAAGEVALWEIALAVVLMVLAIVLVVRLGGRIYSGALLRTGGKIKMREALAAERT</sequence>
<keyword evidence="2" id="KW-1003">Cell membrane</keyword>
<dbReference type="Proteomes" id="UP001183222">
    <property type="component" value="Unassembled WGS sequence"/>
</dbReference>
<feature type="transmembrane region" description="Helical" evidence="6">
    <location>
        <begin position="297"/>
        <end position="316"/>
    </location>
</feature>
<organism evidence="8 9">
    <name type="scientific">Blastococcus goldschmidtiae</name>
    <dbReference type="NCBI Taxonomy" id="3075546"/>
    <lineage>
        <taxon>Bacteria</taxon>
        <taxon>Bacillati</taxon>
        <taxon>Actinomycetota</taxon>
        <taxon>Actinomycetes</taxon>
        <taxon>Geodermatophilales</taxon>
        <taxon>Geodermatophilaceae</taxon>
        <taxon>Blastococcus</taxon>
    </lineage>
</organism>
<keyword evidence="4 6" id="KW-1133">Transmembrane helix</keyword>
<feature type="domain" description="ABC-2 type transporter transmembrane" evidence="7">
    <location>
        <begin position="30"/>
        <end position="369"/>
    </location>
</feature>
<dbReference type="RefSeq" id="WP_311344591.1">
    <property type="nucleotide sequence ID" value="NZ_JAVREI010000003.1"/>
</dbReference>
<feature type="transmembrane region" description="Helical" evidence="6">
    <location>
        <begin position="174"/>
        <end position="196"/>
    </location>
</feature>
<accession>A0ABU2K6D9</accession>
<evidence type="ECO:0000256" key="1">
    <source>
        <dbReference type="ARBA" id="ARBA00004651"/>
    </source>
</evidence>
<dbReference type="InterPro" id="IPR013525">
    <property type="entry name" value="ABC2_TM"/>
</dbReference>
<evidence type="ECO:0000256" key="3">
    <source>
        <dbReference type="ARBA" id="ARBA00022692"/>
    </source>
</evidence>
<evidence type="ECO:0000256" key="6">
    <source>
        <dbReference type="SAM" id="Phobius"/>
    </source>
</evidence>
<proteinExistence type="predicted"/>
<dbReference type="PANTHER" id="PTHR30294">
    <property type="entry name" value="MEMBRANE COMPONENT OF ABC TRANSPORTER YHHJ-RELATED"/>
    <property type="match status" value="1"/>
</dbReference>
<feature type="transmembrane region" description="Helical" evidence="6">
    <location>
        <begin position="347"/>
        <end position="370"/>
    </location>
</feature>
<gene>
    <name evidence="8" type="ORF">RM425_07615</name>
</gene>
<dbReference type="EMBL" id="JAVREI010000003">
    <property type="protein sequence ID" value="MDT0275768.1"/>
    <property type="molecule type" value="Genomic_DNA"/>
</dbReference>
<evidence type="ECO:0000256" key="5">
    <source>
        <dbReference type="ARBA" id="ARBA00023136"/>
    </source>
</evidence>
<feature type="transmembrane region" description="Helical" evidence="6">
    <location>
        <begin position="31"/>
        <end position="53"/>
    </location>
</feature>
<feature type="transmembrane region" description="Helical" evidence="6">
    <location>
        <begin position="262"/>
        <end position="285"/>
    </location>
</feature>
<comment type="caution">
    <text evidence="8">The sequence shown here is derived from an EMBL/GenBank/DDBJ whole genome shotgun (WGS) entry which is preliminary data.</text>
</comment>
<dbReference type="PANTHER" id="PTHR30294:SF29">
    <property type="entry name" value="MULTIDRUG ABC TRANSPORTER PERMEASE YBHS-RELATED"/>
    <property type="match status" value="1"/>
</dbReference>
<feature type="transmembrane region" description="Helical" evidence="6">
    <location>
        <begin position="225"/>
        <end position="250"/>
    </location>
</feature>
<evidence type="ECO:0000259" key="7">
    <source>
        <dbReference type="Pfam" id="PF12698"/>
    </source>
</evidence>